<evidence type="ECO:0000313" key="6">
    <source>
        <dbReference type="EMBL" id="AQZ54321.1"/>
    </source>
</evidence>
<evidence type="ECO:0000256" key="4">
    <source>
        <dbReference type="ARBA" id="ARBA00022803"/>
    </source>
</evidence>
<keyword evidence="3" id="KW-0201">Cytochrome c-type biogenesis</keyword>
<dbReference type="SMART" id="SM00028">
    <property type="entry name" value="TPR"/>
    <property type="match status" value="2"/>
</dbReference>
<gene>
    <name evidence="6" type="ORF">Mame_05029</name>
</gene>
<dbReference type="EMBL" id="CP020332">
    <property type="protein sequence ID" value="AQZ54321.1"/>
    <property type="molecule type" value="Genomic_DNA"/>
</dbReference>
<keyword evidence="7" id="KW-1185">Reference proteome</keyword>
<feature type="domain" description="Cytochrome c-type biogenesis protein H TPR" evidence="5">
    <location>
        <begin position="124"/>
        <end position="246"/>
    </location>
</feature>
<dbReference type="SUPFAM" id="SSF48452">
    <property type="entry name" value="TPR-like"/>
    <property type="match status" value="1"/>
</dbReference>
<evidence type="ECO:0000313" key="7">
    <source>
        <dbReference type="Proteomes" id="UP000191135"/>
    </source>
</evidence>
<evidence type="ECO:0000256" key="1">
    <source>
        <dbReference type="ARBA" id="ARBA00004196"/>
    </source>
</evidence>
<dbReference type="GO" id="GO:0017004">
    <property type="term" value="P:cytochrome complex assembly"/>
    <property type="evidence" value="ECO:0007669"/>
    <property type="project" value="UniProtKB-KW"/>
</dbReference>
<dbReference type="NCBIfam" id="TIGR03142">
    <property type="entry name" value="cytochro_ccmI"/>
    <property type="match status" value="1"/>
</dbReference>
<evidence type="ECO:0000256" key="3">
    <source>
        <dbReference type="ARBA" id="ARBA00022748"/>
    </source>
</evidence>
<dbReference type="Gene3D" id="1.25.40.10">
    <property type="entry name" value="Tetratricopeptide repeat domain"/>
    <property type="match status" value="2"/>
</dbReference>
<dbReference type="InterPro" id="IPR019734">
    <property type="entry name" value="TPR_rpt"/>
</dbReference>
<dbReference type="Proteomes" id="UP000191135">
    <property type="component" value="Plasmid pMM259"/>
</dbReference>
<dbReference type="InterPro" id="IPR051263">
    <property type="entry name" value="C-type_cytochrome_biogenesis"/>
</dbReference>
<geneLocation type="plasmid" evidence="7">
    <name>pmm259</name>
</geneLocation>
<keyword evidence="2" id="KW-0677">Repeat</keyword>
<dbReference type="InterPro" id="IPR011990">
    <property type="entry name" value="TPR-like_helical_dom_sf"/>
</dbReference>
<dbReference type="AlphaFoldDB" id="A0A1U9Z9D7"/>
<dbReference type="PANTHER" id="PTHR47870">
    <property type="entry name" value="CYTOCHROME C-TYPE BIOGENESIS PROTEIN CCMH"/>
    <property type="match status" value="1"/>
</dbReference>
<dbReference type="GO" id="GO:0030313">
    <property type="term" value="C:cell envelope"/>
    <property type="evidence" value="ECO:0007669"/>
    <property type="project" value="UniProtKB-SubCell"/>
</dbReference>
<reference evidence="6 7" key="1">
    <citation type="submission" date="2017-03" db="EMBL/GenBank/DDBJ databases">
        <title>Foreign affairs: Plasmid Transfer between Roseobacters and Rhizobia.</title>
        <authorList>
            <person name="Bartling P."/>
            <person name="Bunk B."/>
            <person name="Overmann J."/>
            <person name="Brinkmann H."/>
            <person name="Petersen J."/>
        </authorList>
    </citation>
    <scope>NUCLEOTIDE SEQUENCE [LARGE SCALE GENOMIC DNA]</scope>
    <source>
        <strain evidence="6 7">MACL11</strain>
        <plasmid evidence="7">Plasmid pmm259</plasmid>
    </source>
</reference>
<dbReference type="OrthoDB" id="9815847at2"/>
<keyword evidence="4" id="KW-0802">TPR repeat</keyword>
<dbReference type="eggNOG" id="COG4235">
    <property type="taxonomic scope" value="Bacteria"/>
</dbReference>
<keyword evidence="6" id="KW-0614">Plasmid</keyword>
<dbReference type="InterPro" id="IPR056413">
    <property type="entry name" value="TPR_CcmH_CycH"/>
</dbReference>
<evidence type="ECO:0000259" key="5">
    <source>
        <dbReference type="Pfam" id="PF23914"/>
    </source>
</evidence>
<dbReference type="PANTHER" id="PTHR47870:SF1">
    <property type="entry name" value="CYTOCHROME C-TYPE BIOGENESIS PROTEIN CCMH"/>
    <property type="match status" value="1"/>
</dbReference>
<organism evidence="6 7">
    <name type="scientific">Martelella mediterranea DSM 17316</name>
    <dbReference type="NCBI Taxonomy" id="1122214"/>
    <lineage>
        <taxon>Bacteria</taxon>
        <taxon>Pseudomonadati</taxon>
        <taxon>Pseudomonadota</taxon>
        <taxon>Alphaproteobacteria</taxon>
        <taxon>Hyphomicrobiales</taxon>
        <taxon>Aurantimonadaceae</taxon>
        <taxon>Martelella</taxon>
    </lineage>
</organism>
<accession>A0A1U9Z9D7</accession>
<comment type="subcellular location">
    <subcellularLocation>
        <location evidence="1">Cell envelope</location>
    </subcellularLocation>
</comment>
<dbReference type="KEGG" id="mmed:Mame_05029"/>
<sequence>MLWIVFAFLALLAAGFLLLPLRSFGSKVSDRTDGSISILSDQLREVDADAERGLISPEEARAARIEIKRRILSLERKGQRARPAMSGRSAGVVVWATALTVPVAAAALYLQLGSPDMPSIAFAEREAERNQQVEIAGLTVRLLERLQSDPGGGPTEGWMLLGQTYMRMGRYRDAVSAMENVTERPDASSAILSQYAEALIAADDGIVTPAARAAIGRARDMDPSNPAATYYEAIALDQAGDGAEAHDLLIARLDAANGPAPWMEAFVAQANSIGETLGREPVSLAAFAPTAGGDTPGPTAGDVAAAADMSEDDRAAFIRSMVERLAERLRDDPDDLDGWMRLGNAYRVLGEAAKAREAYLTANRLAETLPPDDPRAQEIRQAMSELPG</sequence>
<protein>
    <submittedName>
        <fullName evidence="6">Cytochrome c-type biogenesis protein CcmI</fullName>
    </submittedName>
</protein>
<dbReference type="RefSeq" id="WP_018065808.1">
    <property type="nucleotide sequence ID" value="NZ_AQWH01000016.1"/>
</dbReference>
<proteinExistence type="predicted"/>
<dbReference type="Pfam" id="PF23914">
    <property type="entry name" value="TPR_CcmH_CycH"/>
    <property type="match status" value="1"/>
</dbReference>
<dbReference type="InterPro" id="IPR017560">
    <property type="entry name" value="Cyt_c_biogenesis_CcmI"/>
</dbReference>
<name>A0A1U9Z9D7_9HYPH</name>
<dbReference type="Pfam" id="PF13432">
    <property type="entry name" value="TPR_16"/>
    <property type="match status" value="1"/>
</dbReference>
<evidence type="ECO:0000256" key="2">
    <source>
        <dbReference type="ARBA" id="ARBA00022737"/>
    </source>
</evidence>